<dbReference type="PROSITE" id="PS51257">
    <property type="entry name" value="PROKAR_LIPOPROTEIN"/>
    <property type="match status" value="1"/>
</dbReference>
<organism evidence="1 2">
    <name type="scientific">Candidatus Iainarchaeum sp</name>
    <dbReference type="NCBI Taxonomy" id="3101447"/>
    <lineage>
        <taxon>Archaea</taxon>
        <taxon>Candidatus Iainarchaeota</taxon>
        <taxon>Candidatus Iainarchaeia</taxon>
        <taxon>Candidatus Iainarchaeales</taxon>
        <taxon>Candidatus Iainarchaeaceae</taxon>
        <taxon>Candidatus Iainarchaeum</taxon>
    </lineage>
</organism>
<protein>
    <recommendedName>
        <fullName evidence="3">Lipoprotein</fullName>
    </recommendedName>
</protein>
<gene>
    <name evidence="1" type="ORF">DRO04_02125</name>
</gene>
<dbReference type="Proteomes" id="UP000278031">
    <property type="component" value="Unassembled WGS sequence"/>
</dbReference>
<comment type="caution">
    <text evidence="1">The sequence shown here is derived from an EMBL/GenBank/DDBJ whole genome shotgun (WGS) entry which is preliminary data.</text>
</comment>
<name>A0A497JJU7_9ARCH</name>
<evidence type="ECO:0008006" key="3">
    <source>
        <dbReference type="Google" id="ProtNLM"/>
    </source>
</evidence>
<accession>A0A497JJU7</accession>
<dbReference type="AlphaFoldDB" id="A0A497JJU7"/>
<evidence type="ECO:0000313" key="1">
    <source>
        <dbReference type="EMBL" id="RLG70252.1"/>
    </source>
</evidence>
<sequence>MRKSILPLILLLLLCGCVATGFDSYYSRLNDLYKKYQLNGAVAPIEMTALQRYEQDLKAFKKELEQKNDRDAKAMKLLIDIKLNLAEVQKNLAYARQQLRVYSEFVSCGAEMKAAHSAVKDALSNIETASSKYKLFEDSFPEAAKKVKANEGDLGRLIKDQLGVLEKVDQQLKEICG</sequence>
<reference evidence="1 2" key="1">
    <citation type="submission" date="2018-06" db="EMBL/GenBank/DDBJ databases">
        <title>Extensive metabolic versatility and redundancy in microbially diverse, dynamic hydrothermal sediments.</title>
        <authorList>
            <person name="Dombrowski N."/>
            <person name="Teske A."/>
            <person name="Baker B.J."/>
        </authorList>
    </citation>
    <scope>NUCLEOTIDE SEQUENCE [LARGE SCALE GENOMIC DNA]</scope>
    <source>
        <strain evidence="1">B51_G17</strain>
    </source>
</reference>
<evidence type="ECO:0000313" key="2">
    <source>
        <dbReference type="Proteomes" id="UP000278031"/>
    </source>
</evidence>
<dbReference type="EMBL" id="QMWP01000072">
    <property type="protein sequence ID" value="RLG70252.1"/>
    <property type="molecule type" value="Genomic_DNA"/>
</dbReference>
<proteinExistence type="predicted"/>